<gene>
    <name evidence="2" type="ORF">Zmor_019987</name>
</gene>
<feature type="region of interest" description="Disordered" evidence="1">
    <location>
        <begin position="25"/>
        <end position="78"/>
    </location>
</feature>
<name>A0AA38I374_9CUCU</name>
<dbReference type="EMBL" id="JALNTZ010000006">
    <property type="protein sequence ID" value="KAJ3648165.1"/>
    <property type="molecule type" value="Genomic_DNA"/>
</dbReference>
<feature type="compositionally biased region" description="Polar residues" evidence="1">
    <location>
        <begin position="58"/>
        <end position="69"/>
    </location>
</feature>
<comment type="caution">
    <text evidence="2">The sequence shown here is derived from an EMBL/GenBank/DDBJ whole genome shotgun (WGS) entry which is preliminary data.</text>
</comment>
<keyword evidence="3" id="KW-1185">Reference proteome</keyword>
<proteinExistence type="predicted"/>
<reference evidence="2" key="1">
    <citation type="journal article" date="2023" name="G3 (Bethesda)">
        <title>Whole genome assemblies of Zophobas morio and Tenebrio molitor.</title>
        <authorList>
            <person name="Kaur S."/>
            <person name="Stinson S.A."/>
            <person name="diCenzo G.C."/>
        </authorList>
    </citation>
    <scope>NUCLEOTIDE SEQUENCE</scope>
    <source>
        <strain evidence="2">QUZm001</strain>
    </source>
</reference>
<dbReference type="Proteomes" id="UP001168821">
    <property type="component" value="Unassembled WGS sequence"/>
</dbReference>
<evidence type="ECO:0000313" key="3">
    <source>
        <dbReference type="Proteomes" id="UP001168821"/>
    </source>
</evidence>
<evidence type="ECO:0000313" key="2">
    <source>
        <dbReference type="EMBL" id="KAJ3648165.1"/>
    </source>
</evidence>
<protein>
    <submittedName>
        <fullName evidence="2">Uncharacterized protein</fullName>
    </submittedName>
</protein>
<sequence length="109" mass="11923">MSPNPSRTTNLNPAMFTPFVRSYLTSCGPNPPSGERDLCPPLPAENPPSSGDLEKQQARPTFSAPQTSAPGAPTRDPFFPPVWWVSCIPPQRPRCKQISASVGRFSTRR</sequence>
<dbReference type="AlphaFoldDB" id="A0AA38I374"/>
<accession>A0AA38I374</accession>
<evidence type="ECO:0000256" key="1">
    <source>
        <dbReference type="SAM" id="MobiDB-lite"/>
    </source>
</evidence>
<organism evidence="2 3">
    <name type="scientific">Zophobas morio</name>
    <dbReference type="NCBI Taxonomy" id="2755281"/>
    <lineage>
        <taxon>Eukaryota</taxon>
        <taxon>Metazoa</taxon>
        <taxon>Ecdysozoa</taxon>
        <taxon>Arthropoda</taxon>
        <taxon>Hexapoda</taxon>
        <taxon>Insecta</taxon>
        <taxon>Pterygota</taxon>
        <taxon>Neoptera</taxon>
        <taxon>Endopterygota</taxon>
        <taxon>Coleoptera</taxon>
        <taxon>Polyphaga</taxon>
        <taxon>Cucujiformia</taxon>
        <taxon>Tenebrionidae</taxon>
        <taxon>Zophobas</taxon>
    </lineage>
</organism>